<gene>
    <name evidence="2" type="ORF">GCM10007418_34150</name>
</gene>
<keyword evidence="3" id="KW-1185">Reference proteome</keyword>
<sequence>MKLLRTTLTAVICSLLLSFNTLAAALLAVDRCMEGAGSELHQMADMADMSDMPGTQAHSDCADTEENWISATAQLLCDQGGECHMGGAVVPAAAMASSALPEYAPPVFAKPAFSPTYPTAFWRPPRH</sequence>
<evidence type="ECO:0000313" key="3">
    <source>
        <dbReference type="Proteomes" id="UP000638188"/>
    </source>
</evidence>
<evidence type="ECO:0000313" key="2">
    <source>
        <dbReference type="EMBL" id="GGD12384.1"/>
    </source>
</evidence>
<comment type="caution">
    <text evidence="2">The sequence shown here is derived from an EMBL/GenBank/DDBJ whole genome shotgun (WGS) entry which is preliminary data.</text>
</comment>
<evidence type="ECO:0000256" key="1">
    <source>
        <dbReference type="SAM" id="SignalP"/>
    </source>
</evidence>
<name>A0ABQ1Q4A0_9GAMM</name>
<keyword evidence="1" id="KW-0732">Signal</keyword>
<proteinExistence type="predicted"/>
<accession>A0ABQ1Q4A0</accession>
<feature type="chain" id="PRO_5045983156" evidence="1">
    <location>
        <begin position="24"/>
        <end position="127"/>
    </location>
</feature>
<dbReference type="EMBL" id="BMFF01000010">
    <property type="protein sequence ID" value="GGD12384.1"/>
    <property type="molecule type" value="Genomic_DNA"/>
</dbReference>
<reference evidence="3" key="1">
    <citation type="journal article" date="2019" name="Int. J. Syst. Evol. Microbiol.">
        <title>The Global Catalogue of Microorganisms (GCM) 10K type strain sequencing project: providing services to taxonomists for standard genome sequencing and annotation.</title>
        <authorList>
            <consortium name="The Broad Institute Genomics Platform"/>
            <consortium name="The Broad Institute Genome Sequencing Center for Infectious Disease"/>
            <person name="Wu L."/>
            <person name="Ma J."/>
        </authorList>
    </citation>
    <scope>NUCLEOTIDE SEQUENCE [LARGE SCALE GENOMIC DNA]</scope>
    <source>
        <strain evidence="3">CGMCC 1.12482</strain>
    </source>
</reference>
<dbReference type="Proteomes" id="UP000638188">
    <property type="component" value="Unassembled WGS sequence"/>
</dbReference>
<dbReference type="RefSeq" id="WP_150279340.1">
    <property type="nucleotide sequence ID" value="NZ_BMFF01000010.1"/>
</dbReference>
<organism evidence="2 3">
    <name type="scientific">Halopseudomonas salina</name>
    <dbReference type="NCBI Taxonomy" id="1323744"/>
    <lineage>
        <taxon>Bacteria</taxon>
        <taxon>Pseudomonadati</taxon>
        <taxon>Pseudomonadota</taxon>
        <taxon>Gammaproteobacteria</taxon>
        <taxon>Pseudomonadales</taxon>
        <taxon>Pseudomonadaceae</taxon>
        <taxon>Halopseudomonas</taxon>
    </lineage>
</organism>
<feature type="signal peptide" evidence="1">
    <location>
        <begin position="1"/>
        <end position="23"/>
    </location>
</feature>
<protein>
    <submittedName>
        <fullName evidence="2">Uncharacterized protein</fullName>
    </submittedName>
</protein>